<evidence type="ECO:0000256" key="2">
    <source>
        <dbReference type="SAM" id="SignalP"/>
    </source>
</evidence>
<feature type="domain" description="Protein kinase" evidence="3">
    <location>
        <begin position="1"/>
        <end position="197"/>
    </location>
</feature>
<dbReference type="SUPFAM" id="SSF56112">
    <property type="entry name" value="Protein kinase-like (PK-like)"/>
    <property type="match status" value="1"/>
</dbReference>
<evidence type="ECO:0000259" key="3">
    <source>
        <dbReference type="PROSITE" id="PS50011"/>
    </source>
</evidence>
<proteinExistence type="predicted"/>
<keyword evidence="5" id="KW-1185">Reference proteome</keyword>
<reference evidence="4" key="2">
    <citation type="submission" date="2025-09" db="UniProtKB">
        <authorList>
            <consortium name="Ensembl"/>
        </authorList>
    </citation>
    <scope>IDENTIFICATION</scope>
</reference>
<dbReference type="InterPro" id="IPR000719">
    <property type="entry name" value="Prot_kinase_dom"/>
</dbReference>
<feature type="transmembrane region" description="Helical" evidence="1">
    <location>
        <begin position="156"/>
        <end position="179"/>
    </location>
</feature>
<dbReference type="Proteomes" id="UP000694428">
    <property type="component" value="Unplaced"/>
</dbReference>
<name>A0A8C9G903_PAVCR</name>
<dbReference type="PROSITE" id="PS50011">
    <property type="entry name" value="PROTEIN_KINASE_DOM"/>
    <property type="match status" value="1"/>
</dbReference>
<accession>A0A8C9G903</accession>
<reference evidence="4" key="1">
    <citation type="submission" date="2025-08" db="UniProtKB">
        <authorList>
            <consortium name="Ensembl"/>
        </authorList>
    </citation>
    <scope>IDENTIFICATION</scope>
</reference>
<evidence type="ECO:0000256" key="1">
    <source>
        <dbReference type="SAM" id="Phobius"/>
    </source>
</evidence>
<dbReference type="Gene3D" id="1.10.510.10">
    <property type="entry name" value="Transferase(Phosphotransferase) domain 1"/>
    <property type="match status" value="1"/>
</dbReference>
<keyword evidence="2" id="KW-0732">Signal</keyword>
<keyword evidence="1" id="KW-1133">Transmembrane helix</keyword>
<keyword evidence="1" id="KW-0812">Transmembrane</keyword>
<keyword evidence="1" id="KW-0472">Membrane</keyword>
<protein>
    <recommendedName>
        <fullName evidence="3">Protein kinase domain-containing protein</fullName>
    </recommendedName>
</protein>
<organism evidence="4 5">
    <name type="scientific">Pavo cristatus</name>
    <name type="common">Indian peafowl</name>
    <name type="synonym">Blue peafowl</name>
    <dbReference type="NCBI Taxonomy" id="9049"/>
    <lineage>
        <taxon>Eukaryota</taxon>
        <taxon>Metazoa</taxon>
        <taxon>Chordata</taxon>
        <taxon>Craniata</taxon>
        <taxon>Vertebrata</taxon>
        <taxon>Euteleostomi</taxon>
        <taxon>Archelosauria</taxon>
        <taxon>Archosauria</taxon>
        <taxon>Dinosauria</taxon>
        <taxon>Saurischia</taxon>
        <taxon>Theropoda</taxon>
        <taxon>Coelurosauria</taxon>
        <taxon>Aves</taxon>
        <taxon>Neognathae</taxon>
        <taxon>Galloanserae</taxon>
        <taxon>Galliformes</taxon>
        <taxon>Phasianidae</taxon>
        <taxon>Phasianinae</taxon>
        <taxon>Pavo</taxon>
    </lineage>
</organism>
<feature type="chain" id="PRO_5034581633" description="Protein kinase domain-containing protein" evidence="2">
    <location>
        <begin position="22"/>
        <end position="197"/>
    </location>
</feature>
<evidence type="ECO:0000313" key="5">
    <source>
        <dbReference type="Proteomes" id="UP000694428"/>
    </source>
</evidence>
<feature type="signal peptide" evidence="2">
    <location>
        <begin position="1"/>
        <end position="21"/>
    </location>
</feature>
<dbReference type="AlphaFoldDB" id="A0A8C9G903"/>
<evidence type="ECO:0000313" key="4">
    <source>
        <dbReference type="Ensembl" id="ENSPSTP00000025824.1"/>
    </source>
</evidence>
<dbReference type="Ensembl" id="ENSPSTT00000027166.1">
    <property type="protein sequence ID" value="ENSPSTP00000025824.1"/>
    <property type="gene ID" value="ENSPSTG00000018990.1"/>
</dbReference>
<dbReference type="GO" id="GO:0005524">
    <property type="term" value="F:ATP binding"/>
    <property type="evidence" value="ECO:0007669"/>
    <property type="project" value="InterPro"/>
</dbReference>
<dbReference type="InterPro" id="IPR011009">
    <property type="entry name" value="Kinase-like_dom_sf"/>
</dbReference>
<dbReference type="GO" id="GO:0004672">
    <property type="term" value="F:protein kinase activity"/>
    <property type="evidence" value="ECO:0007669"/>
    <property type="project" value="InterPro"/>
</dbReference>
<sequence>LSGSFEKLLCNWGFMLGLTLGEDCYSEVKAAISTKKKVPLSVKVNFLPWDVSILFEIHHPKIMHISCIVGLSFGNVYIVMEVAATDLLQQVQNLGKLPCIPEGWDIFTHVVGVMHCLHDCNLLHQDLKPEHHFLHLISLCSAKGSAAQPLQCQRSMAWRLGVVLFLEVTGLCIFFSPLFTGLCLANISKCIQLFPIT</sequence>